<proteinExistence type="predicted"/>
<evidence type="ECO:0008006" key="3">
    <source>
        <dbReference type="Google" id="ProtNLM"/>
    </source>
</evidence>
<sequence length="168" mass="18054">MGQFAKPEDETPLMGFFTWHVSSNMLFGDPVFAGLYDIPNGEASAGIDVENILGKISNKDRPRIAKNIHDAIITGQFSSAQYQIDLAGGRNRSLVAFGRCLHDQDGVPSFYSGTIIEVTSSRASLGDDPLLVFCRAALNLAEQRGSELTARYLSSALLSAGVDLQSSP</sequence>
<dbReference type="InterPro" id="IPR035965">
    <property type="entry name" value="PAS-like_dom_sf"/>
</dbReference>
<dbReference type="Proteomes" id="UP001277561">
    <property type="component" value="Unassembled WGS sequence"/>
</dbReference>
<dbReference type="Gene3D" id="3.30.450.20">
    <property type="entry name" value="PAS domain"/>
    <property type="match status" value="1"/>
</dbReference>
<dbReference type="EMBL" id="JAVRAD010000012">
    <property type="protein sequence ID" value="MDX8331898.1"/>
    <property type="molecule type" value="Genomic_DNA"/>
</dbReference>
<keyword evidence="2" id="KW-1185">Reference proteome</keyword>
<evidence type="ECO:0000313" key="1">
    <source>
        <dbReference type="EMBL" id="MDX8331898.1"/>
    </source>
</evidence>
<name>A0ABU4W294_9HYPH</name>
<evidence type="ECO:0000313" key="2">
    <source>
        <dbReference type="Proteomes" id="UP001277561"/>
    </source>
</evidence>
<gene>
    <name evidence="1" type="ORF">RMS29_22025</name>
</gene>
<comment type="caution">
    <text evidence="1">The sequence shown here is derived from an EMBL/GenBank/DDBJ whole genome shotgun (WGS) entry which is preliminary data.</text>
</comment>
<organism evidence="1 2">
    <name type="scientific">Agrobacterium rosae</name>
    <dbReference type="NCBI Taxonomy" id="1972867"/>
    <lineage>
        <taxon>Bacteria</taxon>
        <taxon>Pseudomonadati</taxon>
        <taxon>Pseudomonadota</taxon>
        <taxon>Alphaproteobacteria</taxon>
        <taxon>Hyphomicrobiales</taxon>
        <taxon>Rhizobiaceae</taxon>
        <taxon>Rhizobium/Agrobacterium group</taxon>
        <taxon>Agrobacterium</taxon>
    </lineage>
</organism>
<dbReference type="RefSeq" id="WP_320188489.1">
    <property type="nucleotide sequence ID" value="NZ_CP192768.1"/>
</dbReference>
<protein>
    <recommendedName>
        <fullName evidence="3">PAS fold protein</fullName>
    </recommendedName>
</protein>
<reference evidence="1" key="1">
    <citation type="journal article" date="2023" name="Phytobiomes J">
        <title>Deciphering the key players within the bacterial microbiota associated with aerial crown gall tumors on rhododendron: Insights into the gallobiome.</title>
        <authorList>
            <person name="Kuzmanovic N."/>
            <person name="Nesme J."/>
            <person name="Wolf J."/>
            <person name="Neumann-Schaal M."/>
            <person name="Petersen J."/>
            <person name="Fernandez-Gnecco G."/>
            <person name="Sproeer C."/>
            <person name="Bunk B."/>
            <person name="Overmann J."/>
            <person name="Sorensen S.J."/>
            <person name="Idczak E."/>
            <person name="Smalla K."/>
        </authorList>
    </citation>
    <scope>NUCLEOTIDE SEQUENCE [LARGE SCALE GENOMIC DNA]</scope>
    <source>
        <strain evidence="1">Rho-14.1</strain>
    </source>
</reference>
<dbReference type="SUPFAM" id="SSF55785">
    <property type="entry name" value="PYP-like sensor domain (PAS domain)"/>
    <property type="match status" value="1"/>
</dbReference>
<accession>A0ABU4W294</accession>